<name>A0A2K9VA15_9CAUD</name>
<sequence>MSNLFGNLAGQAAKAEKATDNLGGGFGAKESDIYLATLKVAYAGKAASGANFIQIIADLTDLDGHSAGEYREQLYITSGTEKGCKCTYEKNGKEYFLPGYTVINDILVMTSGETIPEAVFEEKVVNVYDFDEKKEVAKSVMVPVNAIGGKFAVAILKSEEDKQTKDGSGNYVSTGETRFTNTIEKVFHPDLHLTVVEAEELTERGKELTVEEAVFWDKWLEKNKGVTRDKTTKGGASGKAGQPPKPGATNTGAGASAAKSLFGKK</sequence>
<accession>A0A2K9VA15</accession>
<dbReference type="Proteomes" id="UP000241665">
    <property type="component" value="Segment"/>
</dbReference>
<feature type="compositionally biased region" description="Low complexity" evidence="1">
    <location>
        <begin position="247"/>
        <end position="258"/>
    </location>
</feature>
<evidence type="ECO:0000313" key="3">
    <source>
        <dbReference type="Proteomes" id="UP000241665"/>
    </source>
</evidence>
<evidence type="ECO:0000256" key="1">
    <source>
        <dbReference type="SAM" id="MobiDB-lite"/>
    </source>
</evidence>
<evidence type="ECO:0008006" key="4">
    <source>
        <dbReference type="Google" id="ProtNLM"/>
    </source>
</evidence>
<dbReference type="EMBL" id="MG770228">
    <property type="protein sequence ID" value="AUV59049.1"/>
    <property type="molecule type" value="Genomic_DNA"/>
</dbReference>
<organism evidence="2 3">
    <name type="scientific">Escherichia phage PMBT57</name>
    <dbReference type="NCBI Taxonomy" id="2079259"/>
    <lineage>
        <taxon>Viruses</taxon>
        <taxon>Duplodnaviria</taxon>
        <taxon>Heunggongvirae</taxon>
        <taxon>Uroviricota</taxon>
        <taxon>Caudoviricetes</taxon>
        <taxon>Schitoviridae</taxon>
        <taxon>Enquatrovirinae</taxon>
        <taxon>Enquatrovirus</taxon>
        <taxon>Enquatrovirus N4</taxon>
    </lineage>
</organism>
<protein>
    <recommendedName>
        <fullName evidence="4">SsDNA-binding protein</fullName>
    </recommendedName>
</protein>
<proteinExistence type="predicted"/>
<evidence type="ECO:0000313" key="2">
    <source>
        <dbReference type="EMBL" id="AUV59049.1"/>
    </source>
</evidence>
<reference evidence="2 3" key="1">
    <citation type="submission" date="2018-01" db="EMBL/GenBank/DDBJ databases">
        <title>Characterization of the virulent Escherichia coli phage PMBT57 of the N4-like group with a broad host range.</title>
        <authorList>
            <person name="Koberg S."/>
            <person name="Brinks E."/>
        </authorList>
    </citation>
    <scope>NUCLEOTIDE SEQUENCE [LARGE SCALE GENOMIC DNA]</scope>
</reference>
<feature type="region of interest" description="Disordered" evidence="1">
    <location>
        <begin position="226"/>
        <end position="265"/>
    </location>
</feature>